<dbReference type="AlphaFoldDB" id="A0A077NYK0"/>
<dbReference type="EMBL" id="CBSX010000180">
    <property type="protein sequence ID" value="CDH07242.1"/>
    <property type="molecule type" value="Genomic_DNA"/>
</dbReference>
<accession>A0A077NYK0</accession>
<evidence type="ECO:0000313" key="2">
    <source>
        <dbReference type="Proteomes" id="UP000028483"/>
    </source>
</evidence>
<evidence type="ECO:0000313" key="1">
    <source>
        <dbReference type="EMBL" id="CDH07242.1"/>
    </source>
</evidence>
<protein>
    <submittedName>
        <fullName evidence="1">Uncharacterized protein</fullName>
    </submittedName>
</protein>
<reference evidence="1" key="1">
    <citation type="submission" date="2013-07" db="EMBL/GenBank/DDBJ databases">
        <title>Sub-species coevolution in mutualistic symbiosis.</title>
        <authorList>
            <person name="Murfin K."/>
            <person name="Klassen J."/>
            <person name="Lee M."/>
            <person name="Forst S."/>
            <person name="Stock P."/>
            <person name="Goodrich-Blair H."/>
        </authorList>
    </citation>
    <scope>NUCLEOTIDE SEQUENCE [LARGE SCALE GENOMIC DNA]</scope>
    <source>
        <strain evidence="1">Oregonense</strain>
    </source>
</reference>
<name>A0A077NYK0_XENBV</name>
<comment type="caution">
    <text evidence="1">The sequence shown here is derived from an EMBL/GenBank/DDBJ whole genome shotgun (WGS) entry which is preliminary data.</text>
</comment>
<proteinExistence type="predicted"/>
<organism evidence="1 2">
    <name type="scientific">Xenorhabdus bovienii str. oregonense</name>
    <dbReference type="NCBI Taxonomy" id="1398202"/>
    <lineage>
        <taxon>Bacteria</taxon>
        <taxon>Pseudomonadati</taxon>
        <taxon>Pseudomonadota</taxon>
        <taxon>Gammaproteobacteria</taxon>
        <taxon>Enterobacterales</taxon>
        <taxon>Morganellaceae</taxon>
        <taxon>Xenorhabdus</taxon>
    </lineage>
</organism>
<dbReference type="Proteomes" id="UP000028483">
    <property type="component" value="Unassembled WGS sequence"/>
</dbReference>
<dbReference type="HOGENOM" id="CLU_3142317_0_0_6"/>
<gene>
    <name evidence="1" type="ORF">XBO1_2600002</name>
</gene>
<sequence length="49" mass="5701">MIILDKIVKILRRDTFFGYKRIDLKVEFRPVSGVDHVTAVSYRVGCNCQ</sequence>